<reference evidence="2 3" key="1">
    <citation type="journal article" date="2011" name="J. Bacteriol.">
        <title>Genome sequence of Chthoniobacter flavus Ellin428, an aerobic heterotrophic soil bacterium.</title>
        <authorList>
            <person name="Kant R."/>
            <person name="van Passel M.W."/>
            <person name="Palva A."/>
            <person name="Lucas S."/>
            <person name="Lapidus A."/>
            <person name="Glavina Del Rio T."/>
            <person name="Dalin E."/>
            <person name="Tice H."/>
            <person name="Bruce D."/>
            <person name="Goodwin L."/>
            <person name="Pitluck S."/>
            <person name="Larimer F.W."/>
            <person name="Land M.L."/>
            <person name="Hauser L."/>
            <person name="Sangwan P."/>
            <person name="de Vos W.M."/>
            <person name="Janssen P.H."/>
            <person name="Smidt H."/>
        </authorList>
    </citation>
    <scope>NUCLEOTIDE SEQUENCE [LARGE SCALE GENOMIC DNA]</scope>
    <source>
        <strain evidence="2 3">Ellin428</strain>
    </source>
</reference>
<organism evidence="2 3">
    <name type="scientific">Chthoniobacter flavus Ellin428</name>
    <dbReference type="NCBI Taxonomy" id="497964"/>
    <lineage>
        <taxon>Bacteria</taxon>
        <taxon>Pseudomonadati</taxon>
        <taxon>Verrucomicrobiota</taxon>
        <taxon>Spartobacteria</taxon>
        <taxon>Chthoniobacterales</taxon>
        <taxon>Chthoniobacteraceae</taxon>
        <taxon>Chthoniobacter</taxon>
    </lineage>
</organism>
<keyword evidence="1" id="KW-0812">Transmembrane</keyword>
<accession>B4D061</accession>
<dbReference type="Proteomes" id="UP000005824">
    <property type="component" value="Unassembled WGS sequence"/>
</dbReference>
<keyword evidence="1" id="KW-1133">Transmembrane helix</keyword>
<comment type="caution">
    <text evidence="2">The sequence shown here is derived from an EMBL/GenBank/DDBJ whole genome shotgun (WGS) entry which is preliminary data.</text>
</comment>
<evidence type="ECO:0000256" key="1">
    <source>
        <dbReference type="SAM" id="Phobius"/>
    </source>
</evidence>
<name>B4D061_9BACT</name>
<keyword evidence="3" id="KW-1185">Reference proteome</keyword>
<proteinExistence type="predicted"/>
<dbReference type="InParanoid" id="B4D061"/>
<sequence length="39" mass="4655">MDDFTKGIIDSRPVVWYVSMTALVTYLTLQVFQFRKWKA</sequence>
<evidence type="ECO:0000313" key="3">
    <source>
        <dbReference type="Proteomes" id="UP000005824"/>
    </source>
</evidence>
<keyword evidence="1" id="KW-0472">Membrane</keyword>
<dbReference type="AlphaFoldDB" id="B4D061"/>
<evidence type="ECO:0000313" key="2">
    <source>
        <dbReference type="EMBL" id="EDY20375.1"/>
    </source>
</evidence>
<dbReference type="EMBL" id="ABVL01000005">
    <property type="protein sequence ID" value="EDY20375.1"/>
    <property type="molecule type" value="Genomic_DNA"/>
</dbReference>
<feature type="transmembrane region" description="Helical" evidence="1">
    <location>
        <begin position="14"/>
        <end position="32"/>
    </location>
</feature>
<gene>
    <name evidence="2" type="ORF">CfE428DRAFT_2299</name>
</gene>
<protein>
    <submittedName>
        <fullName evidence="2">Uncharacterized protein</fullName>
    </submittedName>
</protein>